<reference evidence="4" key="1">
    <citation type="submission" date="2024-05" db="EMBL/GenBank/DDBJ databases">
        <title>Isolation and characterization of Sporomusa carbonis sp. nov., a carboxydotrophic hydrogenogen in the genus of Sporomusa isolated from a charcoal burning pile.</title>
        <authorList>
            <person name="Boeer T."/>
            <person name="Rosenbaum F."/>
            <person name="Eysell L."/>
            <person name="Mueller V."/>
            <person name="Daniel R."/>
            <person name="Poehlein A."/>
        </authorList>
    </citation>
    <scope>NUCLEOTIDE SEQUENCE [LARGE SCALE GENOMIC DNA]</scope>
    <source>
        <strain evidence="4">DSM 3132</strain>
    </source>
</reference>
<evidence type="ECO:0000313" key="5">
    <source>
        <dbReference type="Proteomes" id="UP000216052"/>
    </source>
</evidence>
<evidence type="ECO:0000313" key="4">
    <source>
        <dbReference type="EMBL" id="XFO72476.1"/>
    </source>
</evidence>
<sequence length="263" mass="28195">MIHTLFGGQIGVTLTDCEQIRLYLPANKLDLKCQQGDKLLAGTGIYRAVHEGRRVVGHVDKSHYGVPYTTMSLPITSETGEIIGSIAVTQTIEREELLRDMAGKLAENLEVLASNTEEISAQTEEISAVSCTLSQTAKDSQIRVGETDQVIGFIKDIASQTNLLGLNAAIEAARVGDAGRGFGVVAEEIRKLAANSAESTKNISTALQQLQKDSGSLYEQLSHVNDLIGQIAQASTQVAGVVQQVNGTAQQLNDLAENLFEEE</sequence>
<keyword evidence="1 2" id="KW-0807">Transducer</keyword>
<dbReference type="PANTHER" id="PTHR32089:SF112">
    <property type="entry name" value="LYSOZYME-LIKE PROTEIN-RELATED"/>
    <property type="match status" value="1"/>
</dbReference>
<keyword evidence="5" id="KW-1185">Reference proteome</keyword>
<dbReference type="InterPro" id="IPR004089">
    <property type="entry name" value="MCPsignal_dom"/>
</dbReference>
<feature type="domain" description="Methyl-accepting transducer" evidence="3">
    <location>
        <begin position="87"/>
        <end position="263"/>
    </location>
</feature>
<dbReference type="SUPFAM" id="SSF58104">
    <property type="entry name" value="Methyl-accepting chemotaxis protein (MCP) signaling domain"/>
    <property type="match status" value="1"/>
</dbReference>
<evidence type="ECO:0000256" key="1">
    <source>
        <dbReference type="ARBA" id="ARBA00023224"/>
    </source>
</evidence>
<dbReference type="SMART" id="SM00283">
    <property type="entry name" value="MA"/>
    <property type="match status" value="1"/>
</dbReference>
<proteinExistence type="predicted"/>
<evidence type="ECO:0000256" key="2">
    <source>
        <dbReference type="PROSITE-ProRule" id="PRU00284"/>
    </source>
</evidence>
<evidence type="ECO:0000259" key="3">
    <source>
        <dbReference type="PROSITE" id="PS50111"/>
    </source>
</evidence>
<protein>
    <submittedName>
        <fullName evidence="4">Sensory transducer protein YfmS</fullName>
    </submittedName>
</protein>
<organism evidence="4 5">
    <name type="scientific">Sporomusa acidovorans (strain ATCC 49682 / DSM 3132 / Mol)</name>
    <dbReference type="NCBI Taxonomy" id="1123286"/>
    <lineage>
        <taxon>Bacteria</taxon>
        <taxon>Bacillati</taxon>
        <taxon>Bacillota</taxon>
        <taxon>Negativicutes</taxon>
        <taxon>Selenomonadales</taxon>
        <taxon>Sporomusaceae</taxon>
        <taxon>Sporomusa</taxon>
    </lineage>
</organism>
<name>A0ABZ3J3J8_SPOA4</name>
<dbReference type="PROSITE" id="PS50111">
    <property type="entry name" value="CHEMOTAXIS_TRANSDUC_2"/>
    <property type="match status" value="1"/>
</dbReference>
<dbReference type="EMBL" id="CP155571">
    <property type="protein sequence ID" value="XFO72476.1"/>
    <property type="molecule type" value="Genomic_DNA"/>
</dbReference>
<dbReference type="Proteomes" id="UP000216052">
    <property type="component" value="Chromosome"/>
</dbReference>
<dbReference type="SUPFAM" id="SSF103190">
    <property type="entry name" value="Sensory domain-like"/>
    <property type="match status" value="1"/>
</dbReference>
<dbReference type="Pfam" id="PF00015">
    <property type="entry name" value="MCPsignal"/>
    <property type="match status" value="1"/>
</dbReference>
<dbReference type="InterPro" id="IPR029151">
    <property type="entry name" value="Sensor-like_sf"/>
</dbReference>
<gene>
    <name evidence="4" type="primary">yfmS_5</name>
    <name evidence="4" type="ORF">SPACI_025280</name>
</gene>
<dbReference type="PANTHER" id="PTHR32089">
    <property type="entry name" value="METHYL-ACCEPTING CHEMOTAXIS PROTEIN MCPB"/>
    <property type="match status" value="1"/>
</dbReference>
<dbReference type="Gene3D" id="1.10.287.950">
    <property type="entry name" value="Methyl-accepting chemotaxis protein"/>
    <property type="match status" value="1"/>
</dbReference>
<accession>A0ABZ3J3J8</accession>